<accession>A0A0K0EKY4</accession>
<dbReference type="SUPFAM" id="SSF50447">
    <property type="entry name" value="Translation proteins"/>
    <property type="match status" value="1"/>
</dbReference>
<dbReference type="GO" id="GO:0003735">
    <property type="term" value="F:structural constituent of ribosome"/>
    <property type="evidence" value="ECO:0007669"/>
    <property type="project" value="InterPro"/>
</dbReference>
<dbReference type="Gene3D" id="2.40.30.10">
    <property type="entry name" value="Translation factors"/>
    <property type="match status" value="2"/>
</dbReference>
<keyword evidence="6" id="KW-1185">Reference proteome</keyword>
<evidence type="ECO:0000256" key="2">
    <source>
        <dbReference type="ARBA" id="ARBA00022980"/>
    </source>
</evidence>
<keyword evidence="3" id="KW-0687">Ribonucleoprotein</keyword>
<dbReference type="AlphaFoldDB" id="A0A0K0EKY4"/>
<keyword evidence="2" id="KW-0689">Ribosomal protein</keyword>
<proteinExistence type="inferred from homology"/>
<evidence type="ECO:0000313" key="7">
    <source>
        <dbReference type="WBParaSite" id="SSTP_0001012800.1"/>
    </source>
</evidence>
<comment type="similarity">
    <text evidence="1">Belongs to the universal ribosomal protein uL3 family.</text>
</comment>
<organism evidence="7">
    <name type="scientific">Strongyloides stercoralis</name>
    <name type="common">Threadworm</name>
    <dbReference type="NCBI Taxonomy" id="6248"/>
    <lineage>
        <taxon>Eukaryota</taxon>
        <taxon>Metazoa</taxon>
        <taxon>Ecdysozoa</taxon>
        <taxon>Nematoda</taxon>
        <taxon>Chromadorea</taxon>
        <taxon>Rhabditida</taxon>
        <taxon>Tylenchina</taxon>
        <taxon>Panagrolaimomorpha</taxon>
        <taxon>Strongyloidoidea</taxon>
        <taxon>Strongyloididae</taxon>
        <taxon>Strongyloides</taxon>
    </lineage>
</organism>
<sequence>MLRSLGELTTFTFLTATSKNVFVNQIRGRRRTLSLPPWVPPTYDNTIEFLAPENEKLLEEICNLEKSGTIVRSSVPLPIANNTNKDEKKEWTVDSRRVGLLGTKIGMFPQWLNDGTRVLCTLLHFQENHVISAVNPEEWFKKSLVGKRKAFNRYGPMWNVTVGAINADPRKFTSQYRRMFDSVSVPCKSKIGSFMVTEDAVVTPGTKLDVRHFNVGQYITATGKTIDWGFQGVVHRWGMKGMRARGTTKAHRRVGSIGSTGDAKVWPGKRLPGHMGYEWRTQSGLLVLRINPEEQVMYIKGCVPGEIGDVLLIKDCLQPLKRSSDVPFPTYYETINEEEEENENLLPCVKDMYHEKVFRMNQPSIIFKDEDGVKSAVRDRTKAKIAKIKK</sequence>
<reference evidence="7" key="1">
    <citation type="submission" date="2015-08" db="UniProtKB">
        <authorList>
            <consortium name="WormBaseParasite"/>
        </authorList>
    </citation>
    <scope>IDENTIFICATION</scope>
</reference>
<dbReference type="InterPro" id="IPR019927">
    <property type="entry name" value="Ribosomal_uL3_bac/org-type"/>
</dbReference>
<dbReference type="Pfam" id="PF00297">
    <property type="entry name" value="Ribosomal_L3"/>
    <property type="match status" value="1"/>
</dbReference>
<evidence type="ECO:0000256" key="3">
    <source>
        <dbReference type="ARBA" id="ARBA00023274"/>
    </source>
</evidence>
<dbReference type="WBParaSite" id="TCONS_00009875.p1">
    <property type="protein sequence ID" value="TCONS_00009875.p1"/>
    <property type="gene ID" value="XLOC_007595"/>
</dbReference>
<evidence type="ECO:0000256" key="4">
    <source>
        <dbReference type="ARBA" id="ARBA00035209"/>
    </source>
</evidence>
<evidence type="ECO:0000256" key="1">
    <source>
        <dbReference type="ARBA" id="ARBA00006540"/>
    </source>
</evidence>
<dbReference type="GO" id="GO:0005762">
    <property type="term" value="C:mitochondrial large ribosomal subunit"/>
    <property type="evidence" value="ECO:0007669"/>
    <property type="project" value="TreeGrafter"/>
</dbReference>
<dbReference type="FunFam" id="2.40.30.10:FF:000169">
    <property type="entry name" value="50S ribosomal protein L3"/>
    <property type="match status" value="1"/>
</dbReference>
<dbReference type="GO" id="GO:0006412">
    <property type="term" value="P:translation"/>
    <property type="evidence" value="ECO:0007669"/>
    <property type="project" value="InterPro"/>
</dbReference>
<protein>
    <recommendedName>
        <fullName evidence="4">Large ribosomal subunit protein uL3m</fullName>
    </recommendedName>
    <alternativeName>
        <fullName evidence="5">39S ribosomal protein L3, mitochondrial</fullName>
    </alternativeName>
</protein>
<dbReference type="WBParaSite" id="SSTP_0001012800.1">
    <property type="protein sequence ID" value="SSTP_0001012800.1"/>
    <property type="gene ID" value="SSTP_0001012800"/>
</dbReference>
<dbReference type="STRING" id="6248.A0A0K0EKY4"/>
<dbReference type="PANTHER" id="PTHR11229">
    <property type="entry name" value="50S RIBOSOMAL PROTEIN L3"/>
    <property type="match status" value="1"/>
</dbReference>
<dbReference type="PANTHER" id="PTHR11229:SF8">
    <property type="entry name" value="LARGE RIBOSOMAL SUBUNIT PROTEIN UL3M"/>
    <property type="match status" value="1"/>
</dbReference>
<evidence type="ECO:0000313" key="6">
    <source>
        <dbReference type="Proteomes" id="UP000035681"/>
    </source>
</evidence>
<dbReference type="Proteomes" id="UP000035681">
    <property type="component" value="Unplaced"/>
</dbReference>
<dbReference type="InterPro" id="IPR000597">
    <property type="entry name" value="Ribosomal_uL3"/>
</dbReference>
<name>A0A0K0EKY4_STRER</name>
<dbReference type="InterPro" id="IPR009000">
    <property type="entry name" value="Transl_B-barrel_sf"/>
</dbReference>
<evidence type="ECO:0000256" key="5">
    <source>
        <dbReference type="ARBA" id="ARBA00035396"/>
    </source>
</evidence>